<evidence type="ECO:0000259" key="21">
    <source>
        <dbReference type="Pfam" id="PF02932"/>
    </source>
</evidence>
<evidence type="ECO:0000256" key="6">
    <source>
        <dbReference type="ARBA" id="ARBA00023018"/>
    </source>
</evidence>
<dbReference type="InterPro" id="IPR006202">
    <property type="entry name" value="Neur_chan_lig-bd"/>
</dbReference>
<dbReference type="PANTHER" id="PTHR18945">
    <property type="entry name" value="NEUROTRANSMITTER GATED ION CHANNEL"/>
    <property type="match status" value="1"/>
</dbReference>
<keyword evidence="14" id="KW-0628">Postsynaptic cell membrane</keyword>
<dbReference type="InterPro" id="IPR006201">
    <property type="entry name" value="Neur_channel"/>
</dbReference>
<keyword evidence="16 19" id="KW-0407">Ion channel</keyword>
<dbReference type="InterPro" id="IPR018000">
    <property type="entry name" value="Neurotransmitter_ion_chnl_CS"/>
</dbReference>
<evidence type="ECO:0000259" key="20">
    <source>
        <dbReference type="Pfam" id="PF02931"/>
    </source>
</evidence>
<evidence type="ECO:0000256" key="18">
    <source>
        <dbReference type="ARBA" id="ARBA00061654"/>
    </source>
</evidence>
<dbReference type="SUPFAM" id="SSF90112">
    <property type="entry name" value="Neurotransmitter-gated ion-channel transmembrane pore"/>
    <property type="match status" value="1"/>
</dbReference>
<proteinExistence type="inferred from homology"/>
<dbReference type="Pfam" id="PF02931">
    <property type="entry name" value="Neur_chan_LBD"/>
    <property type="match status" value="1"/>
</dbReference>
<dbReference type="InterPro" id="IPR038050">
    <property type="entry name" value="Neuro_actylchol_rec"/>
</dbReference>
<dbReference type="InterPro" id="IPR044721">
    <property type="entry name" value="GluCl_TM"/>
</dbReference>
<evidence type="ECO:0000313" key="23">
    <source>
        <dbReference type="Proteomes" id="UP001497382"/>
    </source>
</evidence>
<evidence type="ECO:0008006" key="24">
    <source>
        <dbReference type="Google" id="ProtNLM"/>
    </source>
</evidence>
<dbReference type="Pfam" id="PF02932">
    <property type="entry name" value="Neur_chan_memb"/>
    <property type="match status" value="1"/>
</dbReference>
<feature type="transmembrane region" description="Helical" evidence="19">
    <location>
        <begin position="246"/>
        <end position="270"/>
    </location>
</feature>
<dbReference type="PRINTS" id="PR00252">
    <property type="entry name" value="NRIONCHANNEL"/>
</dbReference>
<dbReference type="Gene3D" id="1.20.58.390">
    <property type="entry name" value="Neurotransmitter-gated ion-channel transmembrane domain"/>
    <property type="match status" value="1"/>
</dbReference>
<gene>
    <name evidence="22" type="ORF">LARSCL_LOCUS18133</name>
</gene>
<evidence type="ECO:0000256" key="10">
    <source>
        <dbReference type="ARBA" id="ARBA00023170"/>
    </source>
</evidence>
<dbReference type="GO" id="GO:0034707">
    <property type="term" value="C:chloride channel complex"/>
    <property type="evidence" value="ECO:0007669"/>
    <property type="project" value="UniProtKB-KW"/>
</dbReference>
<dbReference type="FunFam" id="1.20.58.390:FF:000067">
    <property type="entry name" value="Glycine receptor subunit alpha-2"/>
    <property type="match status" value="1"/>
</dbReference>
<feature type="domain" description="Neurotransmitter-gated ion-channel ligand-binding" evidence="20">
    <location>
        <begin position="34"/>
        <end position="245"/>
    </location>
</feature>
<evidence type="ECO:0000256" key="12">
    <source>
        <dbReference type="ARBA" id="ARBA00023180"/>
    </source>
</evidence>
<evidence type="ECO:0000256" key="3">
    <source>
        <dbReference type="ARBA" id="ARBA00022692"/>
    </source>
</evidence>
<evidence type="ECO:0000256" key="5">
    <source>
        <dbReference type="ARBA" id="ARBA00022989"/>
    </source>
</evidence>
<comment type="caution">
    <text evidence="22">The sequence shown here is derived from an EMBL/GenBank/DDBJ whole genome shotgun (WGS) entry which is preliminary data.</text>
</comment>
<dbReference type="Gene3D" id="2.70.170.10">
    <property type="entry name" value="Neurotransmitter-gated ion-channel ligand-binding domain"/>
    <property type="match status" value="1"/>
</dbReference>
<keyword evidence="23" id="KW-1185">Reference proteome</keyword>
<dbReference type="GO" id="GO:0008068">
    <property type="term" value="F:extracellularly glutamate-gated chloride channel activity"/>
    <property type="evidence" value="ECO:0007669"/>
    <property type="project" value="UniProtKB-ARBA"/>
</dbReference>
<keyword evidence="15" id="KW-1071">Ligand-gated ion channel</keyword>
<evidence type="ECO:0000256" key="13">
    <source>
        <dbReference type="ARBA" id="ARBA00023214"/>
    </source>
</evidence>
<evidence type="ECO:0000256" key="2">
    <source>
        <dbReference type="ARBA" id="ARBA00022475"/>
    </source>
</evidence>
<protein>
    <recommendedName>
        <fullName evidence="24">Glutamate-gated chloride channel</fullName>
    </recommendedName>
</protein>
<dbReference type="GO" id="GO:0004888">
    <property type="term" value="F:transmembrane signaling receptor activity"/>
    <property type="evidence" value="ECO:0007669"/>
    <property type="project" value="InterPro"/>
</dbReference>
<keyword evidence="5 19" id="KW-1133">Transmembrane helix</keyword>
<dbReference type="InterPro" id="IPR006028">
    <property type="entry name" value="GABAA/Glycine_rcpt"/>
</dbReference>
<organism evidence="22 23">
    <name type="scientific">Larinioides sclopetarius</name>
    <dbReference type="NCBI Taxonomy" id="280406"/>
    <lineage>
        <taxon>Eukaryota</taxon>
        <taxon>Metazoa</taxon>
        <taxon>Ecdysozoa</taxon>
        <taxon>Arthropoda</taxon>
        <taxon>Chelicerata</taxon>
        <taxon>Arachnida</taxon>
        <taxon>Araneae</taxon>
        <taxon>Araneomorphae</taxon>
        <taxon>Entelegynae</taxon>
        <taxon>Araneoidea</taxon>
        <taxon>Araneidae</taxon>
        <taxon>Larinioides</taxon>
    </lineage>
</organism>
<keyword evidence="12" id="KW-0325">Glycoprotein</keyword>
<dbReference type="InterPro" id="IPR036719">
    <property type="entry name" value="Neuro-gated_channel_TM_sf"/>
</dbReference>
<dbReference type="PRINTS" id="PR00253">
    <property type="entry name" value="GABAARECEPTR"/>
</dbReference>
<name>A0AAV2BAU9_9ARAC</name>
<keyword evidence="11" id="KW-0869">Chloride channel</keyword>
<feature type="signal peptide" evidence="19">
    <location>
        <begin position="1"/>
        <end position="21"/>
    </location>
</feature>
<keyword evidence="1 19" id="KW-0813">Transport</keyword>
<evidence type="ECO:0000256" key="15">
    <source>
        <dbReference type="ARBA" id="ARBA00023286"/>
    </source>
</evidence>
<dbReference type="EMBL" id="CAXIEN010000324">
    <property type="protein sequence ID" value="CAL1293321.1"/>
    <property type="molecule type" value="Genomic_DNA"/>
</dbReference>
<evidence type="ECO:0000256" key="11">
    <source>
        <dbReference type="ARBA" id="ARBA00023173"/>
    </source>
</evidence>
<dbReference type="CDD" id="cd18993">
    <property type="entry name" value="LGIC_ECD_GluCl"/>
    <property type="match status" value="1"/>
</dbReference>
<feature type="domain" description="Neurotransmitter-gated ion-channel transmembrane" evidence="21">
    <location>
        <begin position="253"/>
        <end position="357"/>
    </location>
</feature>
<feature type="transmembrane region" description="Helical" evidence="19">
    <location>
        <begin position="279"/>
        <end position="299"/>
    </location>
</feature>
<dbReference type="SUPFAM" id="SSF63712">
    <property type="entry name" value="Nicotinic receptor ligand binding domain-like"/>
    <property type="match status" value="1"/>
</dbReference>
<dbReference type="FunFam" id="2.70.170.10:FF:000022">
    <property type="entry name" value="glutamate-gated chloride channel isoform X1"/>
    <property type="match status" value="1"/>
</dbReference>
<dbReference type="InterPro" id="IPR006029">
    <property type="entry name" value="Neurotrans-gated_channel_TM"/>
</dbReference>
<dbReference type="NCBIfam" id="TIGR00860">
    <property type="entry name" value="LIC"/>
    <property type="match status" value="1"/>
</dbReference>
<evidence type="ECO:0000313" key="22">
    <source>
        <dbReference type="EMBL" id="CAL1293321.1"/>
    </source>
</evidence>
<evidence type="ECO:0000256" key="19">
    <source>
        <dbReference type="RuleBase" id="RU000687"/>
    </source>
</evidence>
<comment type="subcellular location">
    <subcellularLocation>
        <location evidence="17">Postsynaptic cell membrane</location>
        <topology evidence="17">Multi-pass membrane protein</topology>
    </subcellularLocation>
</comment>
<evidence type="ECO:0000256" key="17">
    <source>
        <dbReference type="ARBA" id="ARBA00034104"/>
    </source>
</evidence>
<keyword evidence="3 19" id="KW-0812">Transmembrane</keyword>
<keyword evidence="9" id="KW-1015">Disulfide bond</keyword>
<evidence type="ECO:0000256" key="7">
    <source>
        <dbReference type="ARBA" id="ARBA00023065"/>
    </source>
</evidence>
<evidence type="ECO:0000256" key="1">
    <source>
        <dbReference type="ARBA" id="ARBA00022448"/>
    </source>
</evidence>
<keyword evidence="2" id="KW-1003">Cell membrane</keyword>
<dbReference type="CDD" id="cd19062">
    <property type="entry name" value="LGIC_TM_GluCl"/>
    <property type="match status" value="1"/>
</dbReference>
<dbReference type="PROSITE" id="PS00236">
    <property type="entry name" value="NEUROTR_ION_CHANNEL"/>
    <property type="match status" value="1"/>
</dbReference>
<evidence type="ECO:0000256" key="14">
    <source>
        <dbReference type="ARBA" id="ARBA00023257"/>
    </source>
</evidence>
<comment type="similarity">
    <text evidence="18">Belongs to the ligand-gated ion channel (TC 1.A.9) family. Glutamate-gated chloride channel (TC 1.A.9.4) subfamily.</text>
</comment>
<keyword evidence="13" id="KW-0868">Chloride</keyword>
<keyword evidence="8 19" id="KW-0472">Membrane</keyword>
<keyword evidence="10" id="KW-0675">Receptor</keyword>
<evidence type="ECO:0000256" key="9">
    <source>
        <dbReference type="ARBA" id="ARBA00023157"/>
    </source>
</evidence>
<accession>A0AAV2BAU9</accession>
<reference evidence="22 23" key="1">
    <citation type="submission" date="2024-04" db="EMBL/GenBank/DDBJ databases">
        <authorList>
            <person name="Rising A."/>
            <person name="Reimegard J."/>
            <person name="Sonavane S."/>
            <person name="Akerstrom W."/>
            <person name="Nylinder S."/>
            <person name="Hedman E."/>
            <person name="Kallberg Y."/>
        </authorList>
    </citation>
    <scope>NUCLEOTIDE SEQUENCE [LARGE SCALE GENOMIC DNA]</scope>
</reference>
<dbReference type="Proteomes" id="UP001497382">
    <property type="component" value="Unassembled WGS sequence"/>
</dbReference>
<keyword evidence="4 19" id="KW-0732">Signal</keyword>
<evidence type="ECO:0000256" key="16">
    <source>
        <dbReference type="ARBA" id="ARBA00023303"/>
    </source>
</evidence>
<dbReference type="InterPro" id="IPR036734">
    <property type="entry name" value="Neur_chan_lig-bd_sf"/>
</dbReference>
<feature type="transmembrane region" description="Helical" evidence="19">
    <location>
        <begin position="311"/>
        <end position="334"/>
    </location>
</feature>
<evidence type="ECO:0000256" key="8">
    <source>
        <dbReference type="ARBA" id="ARBA00023136"/>
    </source>
</evidence>
<keyword evidence="6" id="KW-0770">Synapse</keyword>
<dbReference type="AlphaFoldDB" id="A0AAV2BAU9"/>
<feature type="transmembrane region" description="Helical" evidence="19">
    <location>
        <begin position="452"/>
        <end position="471"/>
    </location>
</feature>
<sequence>MTHRLIARLIVLASVFAVYGAQRSGEKPNFRALEKRILDSIIGPGRYDSRIRPLGMNNATNGPAVVRVNMFIRSISKIDDVKMEYSVQMTLREQWRDERMQFDDQNGQVRYLTLTDPDKIWKPDLFFSNEKEGHFHNIIMPNVLLRIHPNGDVLYSIRISLVLSCPMDLKYYPLDKQTCSITMVSYGYTTEDLVFLWKKEEPVQLVKKLYLPRFTLEAFLTDYCTSRTNTGEYSCLKVDLQFKREFSYYLIQIYIPCCMLVIVSWVSFWLDPNAIPARVSLGVTTLLTMATQISGINASLPPVSYTKAIDIWTGVCLTFVFGALLEFALVNYASRNEDHKKQAKQRKWDLERAAALEAERIEDATTAFGMGPVPTHVKALYKSRYQYRPGSFSSPPEMDNEKPLVPGDLNSMATKFRDCEIHMPEDEKRRGYFLCGKWWFSRFPTRSKRIDVVSRICFPVAFAFFNLLYWTTYLLREDKDE</sequence>
<dbReference type="GO" id="GO:0045211">
    <property type="term" value="C:postsynaptic membrane"/>
    <property type="evidence" value="ECO:0007669"/>
    <property type="project" value="UniProtKB-SubCell"/>
</dbReference>
<evidence type="ECO:0000256" key="4">
    <source>
        <dbReference type="ARBA" id="ARBA00022729"/>
    </source>
</evidence>
<keyword evidence="7 19" id="KW-0406">Ion transport</keyword>
<feature type="chain" id="PRO_5043090808" description="Glutamate-gated chloride channel" evidence="19">
    <location>
        <begin position="22"/>
        <end position="481"/>
    </location>
</feature>